<organism evidence="1 2">
    <name type="scientific">Acinetobacter phage vB_AbaM_ME3</name>
    <dbReference type="NCBI Taxonomy" id="1837876"/>
    <lineage>
        <taxon>Viruses</taxon>
        <taxon>Duplodnaviria</taxon>
        <taxon>Heunggongvirae</taxon>
        <taxon>Uroviricota</taxon>
        <taxon>Caudoviricetes</taxon>
        <taxon>Metrivirus</taxon>
        <taxon>Metrivirus ME3</taxon>
    </lineage>
</organism>
<gene>
    <name evidence="1" type="ORF">ME3_78</name>
</gene>
<dbReference type="EMBL" id="KU935715">
    <property type="protein sequence ID" value="AND75239.1"/>
    <property type="molecule type" value="Genomic_DNA"/>
</dbReference>
<evidence type="ECO:0000313" key="1">
    <source>
        <dbReference type="EMBL" id="AND75239.1"/>
    </source>
</evidence>
<proteinExistence type="predicted"/>
<sequence>MNGTTLYSKNKAGKTLVWKASTDYVLNTDGYITIKVEYGQERRQDSN</sequence>
<reference evidence="2" key="1">
    <citation type="submission" date="2016-03" db="EMBL/GenBank/DDBJ databases">
        <title>Characterization of Acinetobacter baumannii phage vB_AbaM_ME3.</title>
        <authorList>
            <person name="Buttimer C.T.H."/>
            <person name="Elbreki M."/>
            <person name="Coffey A."/>
        </authorList>
    </citation>
    <scope>NUCLEOTIDE SEQUENCE [LARGE SCALE GENOMIC DNA]</scope>
</reference>
<accession>A0A172Q0B1</accession>
<keyword evidence="2" id="KW-1185">Reference proteome</keyword>
<evidence type="ECO:0000313" key="2">
    <source>
        <dbReference type="Proteomes" id="UP000225947"/>
    </source>
</evidence>
<name>A0A172Q0B1_9CAUD</name>
<protein>
    <submittedName>
        <fullName evidence="1">Uncharacterized protein</fullName>
    </submittedName>
</protein>
<dbReference type="Proteomes" id="UP000225947">
    <property type="component" value="Segment"/>
</dbReference>